<sequence length="259" mass="29365">MPHLTVCNRQLSWTLILVLGYVFYLLLGAAVFQLLEKQAEAKTRDRFQLEKLMFLQNYTCLDRQALEQFVQPMDGYGNLAPSTVPGQVFCVFYALFGVPLNLAFLNQLGKGLSTHLINLERWFHKPGRAQIIQTLAMVLFLLAGTLLFLVFPPMMFSYVEGWSYGEGFYFTFITLSTIGFGDYVVGTDPNKHYISVYRSLAAIWIIFGLAWLALIFNLGANIMEKFLQLNWHKPGPSSTDAAIGKSEEIPDPHRIHIPS</sequence>
<evidence type="ECO:0000256" key="4">
    <source>
        <dbReference type="ARBA" id="ARBA00022538"/>
    </source>
</evidence>
<feature type="domain" description="Potassium channel" evidence="14">
    <location>
        <begin position="75"/>
        <end position="110"/>
    </location>
</feature>
<keyword evidence="4" id="KW-0633">Potassium transport</keyword>
<dbReference type="InterPro" id="IPR003280">
    <property type="entry name" value="2pore_dom_K_chnl"/>
</dbReference>
<evidence type="ECO:0000256" key="12">
    <source>
        <dbReference type="RuleBase" id="RU003857"/>
    </source>
</evidence>
<keyword evidence="5 12" id="KW-0812">Transmembrane</keyword>
<dbReference type="PANTHER" id="PTHR11003:SF104">
    <property type="entry name" value="POTASSIUM CHANNEL SUBFAMILY K MEMBER 16"/>
    <property type="match status" value="1"/>
</dbReference>
<feature type="transmembrane region" description="Helical" evidence="13">
    <location>
        <begin position="167"/>
        <end position="185"/>
    </location>
</feature>
<dbReference type="PANTHER" id="PTHR11003">
    <property type="entry name" value="POTASSIUM CHANNEL, SUBFAMILY K"/>
    <property type="match status" value="1"/>
</dbReference>
<proteinExistence type="inferred from homology"/>
<dbReference type="PRINTS" id="PR01095">
    <property type="entry name" value="TASKCHANNEL"/>
</dbReference>
<dbReference type="GO" id="GO:0015271">
    <property type="term" value="F:outward rectifier potassium channel activity"/>
    <property type="evidence" value="ECO:0007669"/>
    <property type="project" value="TreeGrafter"/>
</dbReference>
<name>A0A9Q1B5S9_9SAUR</name>
<dbReference type="Gene3D" id="1.10.287.70">
    <property type="match status" value="2"/>
</dbReference>
<comment type="similarity">
    <text evidence="2 12">Belongs to the two pore domain potassium channel (TC 1.A.1.8) family.</text>
</comment>
<keyword evidence="6" id="KW-0631">Potassium channel</keyword>
<dbReference type="OrthoDB" id="297496at2759"/>
<keyword evidence="16" id="KW-1185">Reference proteome</keyword>
<evidence type="ECO:0000256" key="6">
    <source>
        <dbReference type="ARBA" id="ARBA00022826"/>
    </source>
</evidence>
<keyword evidence="7" id="KW-0630">Potassium</keyword>
<dbReference type="GO" id="GO:0022841">
    <property type="term" value="F:potassium ion leak channel activity"/>
    <property type="evidence" value="ECO:0007669"/>
    <property type="project" value="TreeGrafter"/>
</dbReference>
<keyword evidence="8 13" id="KW-1133">Transmembrane helix</keyword>
<evidence type="ECO:0000256" key="13">
    <source>
        <dbReference type="SAM" id="Phobius"/>
    </source>
</evidence>
<dbReference type="EMBL" id="JAPFRF010000002">
    <property type="protein sequence ID" value="KAJ7340962.1"/>
    <property type="molecule type" value="Genomic_DNA"/>
</dbReference>
<evidence type="ECO:0000256" key="3">
    <source>
        <dbReference type="ARBA" id="ARBA00022448"/>
    </source>
</evidence>
<evidence type="ECO:0000256" key="2">
    <source>
        <dbReference type="ARBA" id="ARBA00006666"/>
    </source>
</evidence>
<comment type="subcellular location">
    <subcellularLocation>
        <location evidence="1">Membrane</location>
        <topology evidence="1">Multi-pass membrane protein</topology>
    </subcellularLocation>
</comment>
<feature type="transmembrane region" description="Helical" evidence="13">
    <location>
        <begin position="131"/>
        <end position="155"/>
    </location>
</feature>
<keyword evidence="9 12" id="KW-0406">Ion transport</keyword>
<comment type="caution">
    <text evidence="15">The sequence shown here is derived from an EMBL/GenBank/DDBJ whole genome shotgun (WGS) entry which is preliminary data.</text>
</comment>
<dbReference type="GO" id="GO:0005886">
    <property type="term" value="C:plasma membrane"/>
    <property type="evidence" value="ECO:0007669"/>
    <property type="project" value="TreeGrafter"/>
</dbReference>
<dbReference type="SUPFAM" id="SSF81324">
    <property type="entry name" value="Voltage-gated potassium channels"/>
    <property type="match status" value="1"/>
</dbReference>
<evidence type="ECO:0000259" key="14">
    <source>
        <dbReference type="Pfam" id="PF07885"/>
    </source>
</evidence>
<dbReference type="AlphaFoldDB" id="A0A9Q1B5S9"/>
<evidence type="ECO:0000256" key="9">
    <source>
        <dbReference type="ARBA" id="ARBA00023065"/>
    </source>
</evidence>
<dbReference type="Pfam" id="PF07885">
    <property type="entry name" value="Ion_trans_2"/>
    <property type="match status" value="2"/>
</dbReference>
<protein>
    <recommendedName>
        <fullName evidence="14">Potassium channel domain-containing protein</fullName>
    </recommendedName>
</protein>
<feature type="transmembrane region" description="Helical" evidence="13">
    <location>
        <begin position="197"/>
        <end position="220"/>
    </location>
</feature>
<dbReference type="InterPro" id="IPR013099">
    <property type="entry name" value="K_chnl_dom"/>
</dbReference>
<keyword evidence="10 13" id="KW-0472">Membrane</keyword>
<feature type="transmembrane region" description="Helical" evidence="13">
    <location>
        <begin position="12"/>
        <end position="35"/>
    </location>
</feature>
<evidence type="ECO:0000256" key="1">
    <source>
        <dbReference type="ARBA" id="ARBA00004141"/>
    </source>
</evidence>
<keyword evidence="11 12" id="KW-0407">Ion channel</keyword>
<evidence type="ECO:0000313" key="16">
    <source>
        <dbReference type="Proteomes" id="UP001142489"/>
    </source>
</evidence>
<feature type="domain" description="Potassium channel" evidence="14">
    <location>
        <begin position="138"/>
        <end position="224"/>
    </location>
</feature>
<dbReference type="PRINTS" id="PR01333">
    <property type="entry name" value="2POREKCHANEL"/>
</dbReference>
<keyword evidence="3 12" id="KW-0813">Transport</keyword>
<evidence type="ECO:0000256" key="7">
    <source>
        <dbReference type="ARBA" id="ARBA00022958"/>
    </source>
</evidence>
<dbReference type="Proteomes" id="UP001142489">
    <property type="component" value="Unassembled WGS sequence"/>
</dbReference>
<evidence type="ECO:0000256" key="10">
    <source>
        <dbReference type="ARBA" id="ARBA00023136"/>
    </source>
</evidence>
<dbReference type="GO" id="GO:0030322">
    <property type="term" value="P:stabilization of membrane potential"/>
    <property type="evidence" value="ECO:0007669"/>
    <property type="project" value="TreeGrafter"/>
</dbReference>
<reference evidence="15" key="1">
    <citation type="journal article" date="2023" name="DNA Res.">
        <title>Chromosome-level genome assembly of Phrynocephalus forsythii using third-generation DNA sequencing and Hi-C analysis.</title>
        <authorList>
            <person name="Qi Y."/>
            <person name="Zhao W."/>
            <person name="Zhao Y."/>
            <person name="Niu C."/>
            <person name="Cao S."/>
            <person name="Zhang Y."/>
        </authorList>
    </citation>
    <scope>NUCLEOTIDE SEQUENCE</scope>
    <source>
        <tissue evidence="15">Muscle</tissue>
    </source>
</reference>
<dbReference type="InterPro" id="IPR003092">
    <property type="entry name" value="2pore_dom_K_chnl_TASK"/>
</dbReference>
<evidence type="ECO:0000256" key="11">
    <source>
        <dbReference type="ARBA" id="ARBA00023303"/>
    </source>
</evidence>
<accession>A0A9Q1B5S9</accession>
<gene>
    <name evidence="15" type="ORF">JRQ81_004249</name>
</gene>
<evidence type="ECO:0000256" key="5">
    <source>
        <dbReference type="ARBA" id="ARBA00022692"/>
    </source>
</evidence>
<organism evidence="15 16">
    <name type="scientific">Phrynocephalus forsythii</name>
    <dbReference type="NCBI Taxonomy" id="171643"/>
    <lineage>
        <taxon>Eukaryota</taxon>
        <taxon>Metazoa</taxon>
        <taxon>Chordata</taxon>
        <taxon>Craniata</taxon>
        <taxon>Vertebrata</taxon>
        <taxon>Euteleostomi</taxon>
        <taxon>Lepidosauria</taxon>
        <taxon>Squamata</taxon>
        <taxon>Bifurcata</taxon>
        <taxon>Unidentata</taxon>
        <taxon>Episquamata</taxon>
        <taxon>Toxicofera</taxon>
        <taxon>Iguania</taxon>
        <taxon>Acrodonta</taxon>
        <taxon>Agamidae</taxon>
        <taxon>Agaminae</taxon>
        <taxon>Phrynocephalus</taxon>
    </lineage>
</organism>
<evidence type="ECO:0000256" key="8">
    <source>
        <dbReference type="ARBA" id="ARBA00022989"/>
    </source>
</evidence>
<evidence type="ECO:0000313" key="15">
    <source>
        <dbReference type="EMBL" id="KAJ7340962.1"/>
    </source>
</evidence>